<dbReference type="SMART" id="SM01162">
    <property type="entry name" value="DUF1771"/>
    <property type="match status" value="1"/>
</dbReference>
<accession>A0A200PQU1</accession>
<comment type="caution">
    <text evidence="3">The sequence shown here is derived from an EMBL/GenBank/DDBJ whole genome shotgun (WGS) entry which is preliminary data.</text>
</comment>
<reference evidence="3 4" key="1">
    <citation type="journal article" date="2017" name="Mol. Plant">
        <title>The Genome of Medicinal Plant Macleaya cordata Provides New Insights into Benzylisoquinoline Alkaloids Metabolism.</title>
        <authorList>
            <person name="Liu X."/>
            <person name="Liu Y."/>
            <person name="Huang P."/>
            <person name="Ma Y."/>
            <person name="Qing Z."/>
            <person name="Tang Q."/>
            <person name="Cao H."/>
            <person name="Cheng P."/>
            <person name="Zheng Y."/>
            <person name="Yuan Z."/>
            <person name="Zhou Y."/>
            <person name="Liu J."/>
            <person name="Tang Z."/>
            <person name="Zhuo Y."/>
            <person name="Zhang Y."/>
            <person name="Yu L."/>
            <person name="Huang J."/>
            <person name="Yang P."/>
            <person name="Peng Q."/>
            <person name="Zhang J."/>
            <person name="Jiang W."/>
            <person name="Zhang Z."/>
            <person name="Lin K."/>
            <person name="Ro D.K."/>
            <person name="Chen X."/>
            <person name="Xiong X."/>
            <person name="Shang Y."/>
            <person name="Huang S."/>
            <person name="Zeng J."/>
        </authorList>
    </citation>
    <scope>NUCLEOTIDE SEQUENCE [LARGE SCALE GENOMIC DNA]</scope>
    <source>
        <strain evidence="4">cv. BLH2017</strain>
        <tissue evidence="3">Root</tissue>
    </source>
</reference>
<sequence length="242" mass="28018">MDLPRRDRERYDLQREVLSSLFSVPGRVEEIPKKNRPIRTVKPRPGRTVVSEPLEDTIEHSNGPVEPQEDSEDEEEEDSYRVLRRATKEHWVTMKEYFKSAFDAFANGDRALADELLKQGQYFNQKAREADERSSQLILERRKENHDVVTVDLHDHGTKEAIRTLKFYLGTLSGIPSQYLKLIIGDAKDAKKNSRRTKVLELLEKESIKWTEEGNPGTILIQLDDINPEDLSFNGERSRNGE</sequence>
<feature type="compositionally biased region" description="Acidic residues" evidence="1">
    <location>
        <begin position="67"/>
        <end position="78"/>
    </location>
</feature>
<dbReference type="OMA" id="HSQHVKD"/>
<dbReference type="InParanoid" id="A0A200PQU1"/>
<dbReference type="OrthoDB" id="1928104at2759"/>
<feature type="compositionally biased region" description="Basic residues" evidence="1">
    <location>
        <begin position="34"/>
        <end position="45"/>
    </location>
</feature>
<protein>
    <recommendedName>
        <fullName evidence="2">DUF1771 domain-containing protein</fullName>
    </recommendedName>
</protein>
<dbReference type="Proteomes" id="UP000195402">
    <property type="component" value="Unassembled WGS sequence"/>
</dbReference>
<dbReference type="Gene3D" id="3.30.1370.110">
    <property type="match status" value="1"/>
</dbReference>
<dbReference type="EMBL" id="MVGT01004291">
    <property type="protein sequence ID" value="OVA00584.1"/>
    <property type="molecule type" value="Genomic_DNA"/>
</dbReference>
<feature type="region of interest" description="Disordered" evidence="1">
    <location>
        <begin position="33"/>
        <end position="79"/>
    </location>
</feature>
<dbReference type="STRING" id="56857.A0A200PQU1"/>
<feature type="domain" description="DUF1771" evidence="2">
    <location>
        <begin position="79"/>
        <end position="144"/>
    </location>
</feature>
<dbReference type="Pfam" id="PF08590">
    <property type="entry name" value="DUF1771"/>
    <property type="match status" value="1"/>
</dbReference>
<dbReference type="AlphaFoldDB" id="A0A200PQU1"/>
<proteinExistence type="predicted"/>
<dbReference type="PANTHER" id="PTHR47872:SF1">
    <property type="entry name" value="NUCLEAR RNA EXPORT FACTOR SDE5-RELATED"/>
    <property type="match status" value="1"/>
</dbReference>
<name>A0A200PQU1_MACCD</name>
<dbReference type="PANTHER" id="PTHR47872">
    <property type="entry name" value="NUCLEAR RNA EXPORT FACTOR SDE5-RELATED"/>
    <property type="match status" value="1"/>
</dbReference>
<gene>
    <name evidence="3" type="ORF">BVC80_9087g83</name>
</gene>
<evidence type="ECO:0000313" key="3">
    <source>
        <dbReference type="EMBL" id="OVA00584.1"/>
    </source>
</evidence>
<dbReference type="InterPro" id="IPR036063">
    <property type="entry name" value="Smr_dom_sf"/>
</dbReference>
<evidence type="ECO:0000256" key="1">
    <source>
        <dbReference type="SAM" id="MobiDB-lite"/>
    </source>
</evidence>
<dbReference type="InterPro" id="IPR013899">
    <property type="entry name" value="DUF1771"/>
</dbReference>
<evidence type="ECO:0000259" key="2">
    <source>
        <dbReference type="SMART" id="SM01162"/>
    </source>
</evidence>
<organism evidence="3 4">
    <name type="scientific">Macleaya cordata</name>
    <name type="common">Five-seeded plume-poppy</name>
    <name type="synonym">Bocconia cordata</name>
    <dbReference type="NCBI Taxonomy" id="56857"/>
    <lineage>
        <taxon>Eukaryota</taxon>
        <taxon>Viridiplantae</taxon>
        <taxon>Streptophyta</taxon>
        <taxon>Embryophyta</taxon>
        <taxon>Tracheophyta</taxon>
        <taxon>Spermatophyta</taxon>
        <taxon>Magnoliopsida</taxon>
        <taxon>Ranunculales</taxon>
        <taxon>Papaveraceae</taxon>
        <taxon>Papaveroideae</taxon>
        <taxon>Macleaya</taxon>
    </lineage>
</organism>
<evidence type="ECO:0000313" key="4">
    <source>
        <dbReference type="Proteomes" id="UP000195402"/>
    </source>
</evidence>
<keyword evidence="4" id="KW-1185">Reference proteome</keyword>